<dbReference type="KEGG" id="ein:Eint_020370"/>
<dbReference type="EMBL" id="CP001943">
    <property type="protein sequence ID" value="ADM11038.1"/>
    <property type="molecule type" value="Genomic_DNA"/>
</dbReference>
<dbReference type="RefSeq" id="XP_003072398.1">
    <property type="nucleotide sequence ID" value="XM_003072352.1"/>
</dbReference>
<evidence type="ECO:0000256" key="3">
    <source>
        <dbReference type="ARBA" id="ARBA00023002"/>
    </source>
</evidence>
<name>E0S5Q3_ENCIT</name>
<dbReference type="InterPro" id="IPR000889">
    <property type="entry name" value="Glutathione_peroxidase"/>
</dbReference>
<dbReference type="PANTHER" id="PTHR11592:SF78">
    <property type="entry name" value="GLUTATHIONE PEROXIDASE"/>
    <property type="match status" value="1"/>
</dbReference>
<dbReference type="PIRSF" id="PIRSF000303">
    <property type="entry name" value="Glutathion_perox"/>
    <property type="match status" value="1"/>
</dbReference>
<evidence type="ECO:0000313" key="6">
    <source>
        <dbReference type="EMBL" id="ADM11038.1"/>
    </source>
</evidence>
<comment type="similarity">
    <text evidence="1 5">Belongs to the glutathione peroxidase family.</text>
</comment>
<accession>E0S5Q3</accession>
<dbReference type="Pfam" id="PF00255">
    <property type="entry name" value="GSHPx"/>
    <property type="match status" value="1"/>
</dbReference>
<dbReference type="GO" id="GO:0006979">
    <property type="term" value="P:response to oxidative stress"/>
    <property type="evidence" value="ECO:0007669"/>
    <property type="project" value="InterPro"/>
</dbReference>
<dbReference type="AlphaFoldDB" id="E0S5Q3"/>
<feature type="active site" evidence="4">
    <location>
        <position position="42"/>
    </location>
</feature>
<dbReference type="Proteomes" id="UP000002313">
    <property type="component" value="Chromosome II"/>
</dbReference>
<dbReference type="CDD" id="cd00340">
    <property type="entry name" value="GSH_Peroxidase"/>
    <property type="match status" value="1"/>
</dbReference>
<reference evidence="6 7" key="1">
    <citation type="journal article" date="2010" name="Nat. Commun.">
        <title>The complete sequence of the smallest known nuclear genome from the microsporidian Encephalitozoon intestinalis.</title>
        <authorList>
            <person name="Corradi N."/>
            <person name="Pombert J.-F."/>
            <person name="Farinelli L."/>
            <person name="Didier E.S."/>
            <person name="Keeling P.J."/>
        </authorList>
    </citation>
    <scope>NUCLEOTIDE SEQUENCE [LARGE SCALE GENOMIC DNA]</scope>
    <source>
        <strain evidence="6 7">ATCC 50506</strain>
    </source>
</reference>
<evidence type="ECO:0000313" key="7">
    <source>
        <dbReference type="Proteomes" id="UP000002313"/>
    </source>
</evidence>
<dbReference type="SUPFAM" id="SSF52833">
    <property type="entry name" value="Thioredoxin-like"/>
    <property type="match status" value="1"/>
</dbReference>
<evidence type="ECO:0000256" key="5">
    <source>
        <dbReference type="RuleBase" id="RU000499"/>
    </source>
</evidence>
<keyword evidence="7" id="KW-1185">Reference proteome</keyword>
<dbReference type="VEuPathDB" id="MicrosporidiaDB:Eint_020370"/>
<dbReference type="PRINTS" id="PR01011">
    <property type="entry name" value="GLUTPROXDASE"/>
</dbReference>
<evidence type="ECO:0000256" key="4">
    <source>
        <dbReference type="PIRSR" id="PIRSR000303-1"/>
    </source>
</evidence>
<dbReference type="Gene3D" id="3.40.30.10">
    <property type="entry name" value="Glutaredoxin"/>
    <property type="match status" value="1"/>
</dbReference>
<protein>
    <recommendedName>
        <fullName evidence="5">Glutathione peroxidase</fullName>
    </recommendedName>
</protein>
<dbReference type="InterPro" id="IPR036249">
    <property type="entry name" value="Thioredoxin-like_sf"/>
</dbReference>
<reference evidence="6 7" key="2">
    <citation type="journal article" date="2012" name="Proc. Natl. Acad. Sci. U.S.A.">
        <title>Gain and loss of multiple functionally related, horizontally transferred genes in the reduced genomes of two microsporidian parasites.</title>
        <authorList>
            <person name="Pombert J.-F."/>
            <person name="Selman M."/>
            <person name="Burki F."/>
            <person name="Bardell F.T."/>
            <person name="Farinelli L."/>
            <person name="Solter L.F."/>
            <person name="Whitman D.W."/>
            <person name="Weiss L.M."/>
            <person name="Corradi N."/>
            <person name="Keeling P.J."/>
        </authorList>
    </citation>
    <scope>NUCLEOTIDE SEQUENCE [LARGE SCALE GENOMIC DNA]</scope>
    <source>
        <strain evidence="6 7">ATCC 50506</strain>
    </source>
</reference>
<dbReference type="PANTHER" id="PTHR11592">
    <property type="entry name" value="GLUTATHIONE PEROXIDASE"/>
    <property type="match status" value="1"/>
</dbReference>
<sequence>MDQNLESQTFYNLSARGWNGEEVNFSVFRGCVLIIVNVASSCKLAEGNYKSFVGLLEKFYKKNLRILLFPCNQYLGQEPKPIERIHREVSEKYSDKFEVMDKVEVFGENAHPVFKHLTSTKNGKGTFGNFIKWNFTKFLVDRSGHVVKRFGPSNIIKEDEECLLNIIGDEGEEQSPLMG</sequence>
<keyword evidence="2 5" id="KW-0575">Peroxidase</keyword>
<evidence type="ECO:0000256" key="2">
    <source>
        <dbReference type="ARBA" id="ARBA00022559"/>
    </source>
</evidence>
<keyword evidence="3 5" id="KW-0560">Oxidoreductase</keyword>
<organism evidence="6 7">
    <name type="scientific">Encephalitozoon intestinalis (strain ATCC 50506)</name>
    <name type="common">Microsporidian parasite</name>
    <name type="synonym">Septata intestinalis</name>
    <dbReference type="NCBI Taxonomy" id="876142"/>
    <lineage>
        <taxon>Eukaryota</taxon>
        <taxon>Fungi</taxon>
        <taxon>Fungi incertae sedis</taxon>
        <taxon>Microsporidia</taxon>
        <taxon>Unikaryonidae</taxon>
        <taxon>Encephalitozoon</taxon>
    </lineage>
</organism>
<gene>
    <name evidence="6" type="ORF">Eint_020370</name>
</gene>
<dbReference type="PROSITE" id="PS51355">
    <property type="entry name" value="GLUTATHIONE_PEROXID_3"/>
    <property type="match status" value="1"/>
</dbReference>
<dbReference type="GO" id="GO:0004601">
    <property type="term" value="F:peroxidase activity"/>
    <property type="evidence" value="ECO:0007669"/>
    <property type="project" value="UniProtKB-KW"/>
</dbReference>
<dbReference type="OrthoDB" id="446890at2759"/>
<evidence type="ECO:0000256" key="1">
    <source>
        <dbReference type="ARBA" id="ARBA00006926"/>
    </source>
</evidence>
<dbReference type="HOGENOM" id="CLU_029507_0_1_1"/>
<proteinExistence type="inferred from homology"/>
<dbReference type="GeneID" id="9698708"/>